<reference evidence="1 2" key="1">
    <citation type="journal article" date="2007" name="Int. J. Syst. Evol. Microbiol.">
        <title>Halomonas saccharevitans sp. nov., Halomonas arcis sp. nov. and Halomonas subterranea sp. nov., halophilic bacteria isolated from hypersaline environments of China.</title>
        <authorList>
            <person name="Xu X.W."/>
            <person name="Wu Y.H."/>
            <person name="Zhou Z."/>
            <person name="Wang C.S."/>
            <person name="Zhou Y.G."/>
            <person name="Zhang H.B."/>
            <person name="Wang Y."/>
            <person name="Wu M."/>
        </authorList>
    </citation>
    <scope>NUCLEOTIDE SEQUENCE [LARGE SCALE GENOMIC DNA]</scope>
    <source>
        <strain evidence="1 2">TBZ3</strain>
    </source>
</reference>
<dbReference type="Proteomes" id="UP000306973">
    <property type="component" value="Unassembled WGS sequence"/>
</dbReference>
<comment type="caution">
    <text evidence="1">The sequence shown here is derived from an EMBL/GenBank/DDBJ whole genome shotgun (WGS) entry which is preliminary data.</text>
</comment>
<organism evidence="1 2">
    <name type="scientific">Halomonas urmiana</name>
    <dbReference type="NCBI Taxonomy" id="490901"/>
    <lineage>
        <taxon>Bacteria</taxon>
        <taxon>Pseudomonadati</taxon>
        <taxon>Pseudomonadota</taxon>
        <taxon>Gammaproteobacteria</taxon>
        <taxon>Oceanospirillales</taxon>
        <taxon>Halomonadaceae</taxon>
        <taxon>Halomonas</taxon>
    </lineage>
</organism>
<sequence length="101" mass="11528">MRSAEASIDELVEEALSRYRAGDDTKLIEMTEKVVFPRLIPVAPATARKSRCTGILLGQPAPKFIRRGRSIRYRFQDVLDWLEDANVYSSTLEADLNRRSE</sequence>
<evidence type="ECO:0000313" key="1">
    <source>
        <dbReference type="EMBL" id="TLF52753.1"/>
    </source>
</evidence>
<evidence type="ECO:0000313" key="2">
    <source>
        <dbReference type="Proteomes" id="UP000306973"/>
    </source>
</evidence>
<dbReference type="AlphaFoldDB" id="A0A5R8MKQ5"/>
<gene>
    <name evidence="1" type="ORF">FEI13_03340</name>
</gene>
<dbReference type="OrthoDB" id="8537306at2"/>
<proteinExistence type="predicted"/>
<protein>
    <recommendedName>
        <fullName evidence="3">DNA-binding protein</fullName>
    </recommendedName>
</protein>
<accession>A0A5R8MKQ5</accession>
<name>A0A5R8MKQ5_9GAMM</name>
<evidence type="ECO:0008006" key="3">
    <source>
        <dbReference type="Google" id="ProtNLM"/>
    </source>
</evidence>
<dbReference type="EMBL" id="VBUI01000004">
    <property type="protein sequence ID" value="TLF52753.1"/>
    <property type="molecule type" value="Genomic_DNA"/>
</dbReference>
<dbReference type="RefSeq" id="WP_138179533.1">
    <property type="nucleotide sequence ID" value="NZ_VBUI01000004.1"/>
</dbReference>
<keyword evidence="2" id="KW-1185">Reference proteome</keyword>